<proteinExistence type="predicted"/>
<comment type="caution">
    <text evidence="2">The sequence shown here is derived from an EMBL/GenBank/DDBJ whole genome shotgun (WGS) entry which is preliminary data.</text>
</comment>
<evidence type="ECO:0000313" key="2">
    <source>
        <dbReference type="EMBL" id="PRQ78127.1"/>
    </source>
</evidence>
<evidence type="ECO:0000313" key="3">
    <source>
        <dbReference type="Proteomes" id="UP000239560"/>
    </source>
</evidence>
<name>A0A2T0AJE0_RHOTO</name>
<evidence type="ECO:0000256" key="1">
    <source>
        <dbReference type="SAM" id="MobiDB-lite"/>
    </source>
</evidence>
<feature type="region of interest" description="Disordered" evidence="1">
    <location>
        <begin position="1"/>
        <end position="35"/>
    </location>
</feature>
<reference evidence="2 3" key="1">
    <citation type="journal article" date="2018" name="Elife">
        <title>Functional genomics of lipid metabolism in the oleaginous yeast Rhodosporidium toruloides.</title>
        <authorList>
            <person name="Coradetti S.T."/>
            <person name="Pinel D."/>
            <person name="Geiselman G."/>
            <person name="Ito M."/>
            <person name="Mondo S."/>
            <person name="Reilly M.C."/>
            <person name="Cheng Y.F."/>
            <person name="Bauer S."/>
            <person name="Grigoriev I."/>
            <person name="Gladden J.M."/>
            <person name="Simmons B.A."/>
            <person name="Brem R."/>
            <person name="Arkin A.P."/>
            <person name="Skerker J.M."/>
        </authorList>
    </citation>
    <scope>NUCLEOTIDE SEQUENCE [LARGE SCALE GENOMIC DNA]</scope>
    <source>
        <strain evidence="2 3">NBRC 0880</strain>
    </source>
</reference>
<dbReference type="AlphaFoldDB" id="A0A2T0AJE0"/>
<dbReference type="EMBL" id="LCTV02000001">
    <property type="protein sequence ID" value="PRQ78127.1"/>
    <property type="molecule type" value="Genomic_DNA"/>
</dbReference>
<feature type="compositionally biased region" description="Polar residues" evidence="1">
    <location>
        <begin position="1"/>
        <end position="10"/>
    </location>
</feature>
<accession>A0A2T0AJE0</accession>
<dbReference type="Proteomes" id="UP000239560">
    <property type="component" value="Unassembled WGS sequence"/>
</dbReference>
<sequence length="284" mass="30257">MTTSERSYTSGDDENPSDSFLHPPSQIKPSEARESLTAPSSLRRLLLLRRLARLRGGRLLDLLSLRLRLRLRGRGRGASLDARLGGLAFDGAGRGSPLLPLLLVGVALHVKVEALAVEVLDAALDLILARDELDEDVVLDVEGLAVGIDALGAEVGGKRLFAMALLPHLEGLGLGEELLADRLEVVDRLVRVKDSFERKRRKVRAVEGREHFPHHAGREHPVDLGELAAVDVVPEGREDAAAGFLEGHGETSSAVVAVVEAGGAGPAWESVAGLYGTVGVACKR</sequence>
<gene>
    <name evidence="2" type="ORF">AAT19DRAFT_9195</name>
</gene>
<organism evidence="2 3">
    <name type="scientific">Rhodotorula toruloides</name>
    <name type="common">Yeast</name>
    <name type="synonym">Rhodosporidium toruloides</name>
    <dbReference type="NCBI Taxonomy" id="5286"/>
    <lineage>
        <taxon>Eukaryota</taxon>
        <taxon>Fungi</taxon>
        <taxon>Dikarya</taxon>
        <taxon>Basidiomycota</taxon>
        <taxon>Pucciniomycotina</taxon>
        <taxon>Microbotryomycetes</taxon>
        <taxon>Sporidiobolales</taxon>
        <taxon>Sporidiobolaceae</taxon>
        <taxon>Rhodotorula</taxon>
    </lineage>
</organism>
<protein>
    <submittedName>
        <fullName evidence="2">Uncharacterized protein</fullName>
    </submittedName>
</protein>